<organism evidence="1 2">
    <name type="scientific">Steinernema glaseri</name>
    <dbReference type="NCBI Taxonomy" id="37863"/>
    <lineage>
        <taxon>Eukaryota</taxon>
        <taxon>Metazoa</taxon>
        <taxon>Ecdysozoa</taxon>
        <taxon>Nematoda</taxon>
        <taxon>Chromadorea</taxon>
        <taxon>Rhabditida</taxon>
        <taxon>Tylenchina</taxon>
        <taxon>Panagrolaimomorpha</taxon>
        <taxon>Strongyloidoidea</taxon>
        <taxon>Steinernematidae</taxon>
        <taxon>Steinernema</taxon>
    </lineage>
</organism>
<evidence type="ECO:0000313" key="2">
    <source>
        <dbReference type="WBParaSite" id="L893_g6053.t1"/>
    </source>
</evidence>
<dbReference type="AlphaFoldDB" id="A0A1I8AJB7"/>
<reference evidence="2" key="1">
    <citation type="submission" date="2016-11" db="UniProtKB">
        <authorList>
            <consortium name="WormBaseParasite"/>
        </authorList>
    </citation>
    <scope>IDENTIFICATION</scope>
</reference>
<keyword evidence="1" id="KW-1185">Reference proteome</keyword>
<accession>A0A1I8AJB7</accession>
<evidence type="ECO:0000313" key="1">
    <source>
        <dbReference type="Proteomes" id="UP000095287"/>
    </source>
</evidence>
<protein>
    <submittedName>
        <fullName evidence="2">Uncharacterized protein</fullName>
    </submittedName>
</protein>
<sequence length="150" mass="16446">MHKNSSFANLEPIWTGDDLITLYPRLCRPSAARIAERLQNRLNRFFREFLPAHTHLNSHPSPCNLKDVTRREDTPGGCGRRSANALFGGHETMTRTGLPPYPTGYADPVLSTPEISSAAFVSKGVLSTRLRRSSMGVALKAVLRVGGSSI</sequence>
<dbReference type="WBParaSite" id="L893_g6053.t1">
    <property type="protein sequence ID" value="L893_g6053.t1"/>
    <property type="gene ID" value="L893_g6053"/>
</dbReference>
<name>A0A1I8AJB7_9BILA</name>
<proteinExistence type="predicted"/>
<dbReference type="Proteomes" id="UP000095287">
    <property type="component" value="Unplaced"/>
</dbReference>